<evidence type="ECO:0000256" key="1">
    <source>
        <dbReference type="ARBA" id="ARBA00022723"/>
    </source>
</evidence>
<evidence type="ECO:0000256" key="4">
    <source>
        <dbReference type="PROSITE-ProRule" id="PRU00146"/>
    </source>
</evidence>
<evidence type="ECO:0000256" key="5">
    <source>
        <dbReference type="SAM" id="MobiDB-lite"/>
    </source>
</evidence>
<dbReference type="Proteomes" id="UP000279259">
    <property type="component" value="Unassembled WGS sequence"/>
</dbReference>
<dbReference type="InterPro" id="IPR019787">
    <property type="entry name" value="Znf_PHD-finger"/>
</dbReference>
<comment type="caution">
    <text evidence="7">The sequence shown here is derived from an EMBL/GenBank/DDBJ whole genome shotgun (WGS) entry which is preliminary data.</text>
</comment>
<dbReference type="STRING" id="1890683.A0A427XTV4"/>
<keyword evidence="3" id="KW-0862">Zinc</keyword>
<feature type="compositionally biased region" description="Pro residues" evidence="5">
    <location>
        <begin position="1"/>
        <end position="10"/>
    </location>
</feature>
<dbReference type="PANTHER" id="PTHR47636:SF1">
    <property type="entry name" value="TRANSCRIPTIONAL REGULATORY PROTEIN RCO1"/>
    <property type="match status" value="1"/>
</dbReference>
<organism evidence="7 8">
    <name type="scientific">Saitozyma podzolica</name>
    <dbReference type="NCBI Taxonomy" id="1890683"/>
    <lineage>
        <taxon>Eukaryota</taxon>
        <taxon>Fungi</taxon>
        <taxon>Dikarya</taxon>
        <taxon>Basidiomycota</taxon>
        <taxon>Agaricomycotina</taxon>
        <taxon>Tremellomycetes</taxon>
        <taxon>Tremellales</taxon>
        <taxon>Trimorphomycetaceae</taxon>
        <taxon>Saitozyma</taxon>
    </lineage>
</organism>
<dbReference type="CDD" id="cd15535">
    <property type="entry name" value="PHD1_Rco1"/>
    <property type="match status" value="1"/>
</dbReference>
<dbReference type="GO" id="GO:0006357">
    <property type="term" value="P:regulation of transcription by RNA polymerase II"/>
    <property type="evidence" value="ECO:0007669"/>
    <property type="project" value="TreeGrafter"/>
</dbReference>
<proteinExistence type="predicted"/>
<evidence type="ECO:0000313" key="7">
    <source>
        <dbReference type="EMBL" id="RSH82248.1"/>
    </source>
</evidence>
<dbReference type="PROSITE" id="PS01359">
    <property type="entry name" value="ZF_PHD_1"/>
    <property type="match status" value="1"/>
</dbReference>
<dbReference type="GO" id="GO:0008270">
    <property type="term" value="F:zinc ion binding"/>
    <property type="evidence" value="ECO:0007669"/>
    <property type="project" value="UniProtKB-KW"/>
</dbReference>
<dbReference type="InterPro" id="IPR011011">
    <property type="entry name" value="Znf_FYVE_PHD"/>
</dbReference>
<dbReference type="Pfam" id="PF00628">
    <property type="entry name" value="PHD"/>
    <property type="match status" value="2"/>
</dbReference>
<dbReference type="Gene3D" id="2.30.30.1150">
    <property type="match status" value="1"/>
</dbReference>
<dbReference type="GO" id="GO:0032221">
    <property type="term" value="C:Rpd3S complex"/>
    <property type="evidence" value="ECO:0007669"/>
    <property type="project" value="TreeGrafter"/>
</dbReference>
<keyword evidence="1" id="KW-0479">Metal-binding</keyword>
<feature type="region of interest" description="Disordered" evidence="5">
    <location>
        <begin position="90"/>
        <end position="111"/>
    </location>
</feature>
<dbReference type="SUPFAM" id="SSF57903">
    <property type="entry name" value="FYVE/PHD zinc finger"/>
    <property type="match status" value="2"/>
</dbReference>
<gene>
    <name evidence="7" type="ORF">EHS25_005958</name>
</gene>
<dbReference type="PANTHER" id="PTHR47636">
    <property type="entry name" value="TRANSCRIPTIONAL REGULATORY PROTEIN RCO1"/>
    <property type="match status" value="1"/>
</dbReference>
<sequence length="649" mass="69541">MDGSVNPPPSTDGIRGPSPPRTALAAAGPASTLPDLSTPGHIPQRGRDGYWKLGQASTIPPAVSTSEQLMDTDFPATPLETPVALPLPTPLIVKDGREGRDGLVTPSTAGSGAKIVLRPNTRRQTLASIPHLPSIRFHASQRSLRRGLARALPNPLASSTDDPGAVLSIFAPPPPSEALPEALQEVIGPRPAADGDVLMRDAAEGFESRLRSTRGRDLGVRTGVSASGKGVKVGGAIKLGPTQGKKKRTRGEPEVPNQDFCSACRGIGRFLCCDGCPRSFHFMCLEPPLRIDELPDEEVWYCKKCRQERVRKESSTASPSKDKDLKPIPAVFKQLSKKIDSDNPTQFRLPTEIRQYFVGVGTGSRGEYVDTEETRTKYDRKGFQEERDGTRLRDGKARPVACYACGGSSIPLRSLTTDPEASWRQIVSCDHCALHWHLDCLNPPLASMPNSGRKWMCPNHAEQVMPRRRTVRSGLETVDVEDRGAANNGNIVVIPDEEPRPRLAYEDMVINKRKYRVPERIIRLDFWDKIGLGKGKAKAPGVNGSAGGRRASGDSELTSLDLEVAEASQEEIAAAELMLSLLNGPTTAPLPVAGTPTSDKLAGAIKAEGGGLEGSAVGSSESEIGARAGAGAASGTPKIMLRMTRQNGL</sequence>
<dbReference type="PROSITE" id="PS50016">
    <property type="entry name" value="ZF_PHD_2"/>
    <property type="match status" value="1"/>
</dbReference>
<dbReference type="OrthoDB" id="5876363at2759"/>
<evidence type="ECO:0000256" key="2">
    <source>
        <dbReference type="ARBA" id="ARBA00022771"/>
    </source>
</evidence>
<evidence type="ECO:0000313" key="8">
    <source>
        <dbReference type="Proteomes" id="UP000279259"/>
    </source>
</evidence>
<dbReference type="InterPro" id="IPR052819">
    <property type="entry name" value="Chromatin_regulatory_protein"/>
</dbReference>
<evidence type="ECO:0000256" key="3">
    <source>
        <dbReference type="ARBA" id="ARBA00022833"/>
    </source>
</evidence>
<feature type="region of interest" description="Disordered" evidence="5">
    <location>
        <begin position="1"/>
        <end position="52"/>
    </location>
</feature>
<dbReference type="EMBL" id="RSCD01000027">
    <property type="protein sequence ID" value="RSH82248.1"/>
    <property type="molecule type" value="Genomic_DNA"/>
</dbReference>
<dbReference type="InterPro" id="IPR013083">
    <property type="entry name" value="Znf_RING/FYVE/PHD"/>
</dbReference>
<dbReference type="Gene3D" id="3.30.40.10">
    <property type="entry name" value="Zinc/RING finger domain, C3HC4 (zinc finger)"/>
    <property type="match status" value="1"/>
</dbReference>
<name>A0A427XTV4_9TREE</name>
<keyword evidence="8" id="KW-1185">Reference proteome</keyword>
<dbReference type="SMART" id="SM00249">
    <property type="entry name" value="PHD"/>
    <property type="match status" value="2"/>
</dbReference>
<evidence type="ECO:0000259" key="6">
    <source>
        <dbReference type="PROSITE" id="PS50016"/>
    </source>
</evidence>
<dbReference type="InterPro" id="IPR019786">
    <property type="entry name" value="Zinc_finger_PHD-type_CS"/>
</dbReference>
<dbReference type="CDD" id="cd15534">
    <property type="entry name" value="PHD2_PHF12_Rco1"/>
    <property type="match status" value="1"/>
</dbReference>
<feature type="domain" description="PHD-type" evidence="6">
    <location>
        <begin position="258"/>
        <end position="308"/>
    </location>
</feature>
<protein>
    <recommendedName>
        <fullName evidence="6">PHD-type domain-containing protein</fullName>
    </recommendedName>
</protein>
<reference evidence="7 8" key="1">
    <citation type="submission" date="2018-11" db="EMBL/GenBank/DDBJ databases">
        <title>Genome sequence of Saitozyma podzolica DSM 27192.</title>
        <authorList>
            <person name="Aliyu H."/>
            <person name="Gorte O."/>
            <person name="Ochsenreither K."/>
        </authorList>
    </citation>
    <scope>NUCLEOTIDE SEQUENCE [LARGE SCALE GENOMIC DNA]</scope>
    <source>
        <strain evidence="7 8">DSM 27192</strain>
    </source>
</reference>
<accession>A0A427XTV4</accession>
<keyword evidence="2 4" id="KW-0863">Zinc-finger</keyword>
<feature type="region of interest" description="Disordered" evidence="5">
    <location>
        <begin position="232"/>
        <end position="255"/>
    </location>
</feature>
<dbReference type="InterPro" id="IPR001965">
    <property type="entry name" value="Znf_PHD"/>
</dbReference>
<dbReference type="AlphaFoldDB" id="A0A427XTV4"/>